<dbReference type="EMBL" id="UXHF01000008">
    <property type="protein sequence ID" value="VDC51832.1"/>
    <property type="molecule type" value="Genomic_DNA"/>
</dbReference>
<dbReference type="HAMAP" id="MF_00265">
    <property type="entry name" value="VapC_Nob1"/>
    <property type="match status" value="1"/>
</dbReference>
<evidence type="ECO:0000256" key="3">
    <source>
        <dbReference type="ARBA" id="ARBA00022723"/>
    </source>
</evidence>
<dbReference type="KEGG" id="bmed:GYM46_13075"/>
<accession>A0A6G7EKA7</accession>
<evidence type="ECO:0000256" key="5">
    <source>
        <dbReference type="HAMAP-Rule" id="MF_00265"/>
    </source>
</evidence>
<feature type="binding site" evidence="5">
    <location>
        <position position="98"/>
    </location>
    <ligand>
        <name>Mg(2+)</name>
        <dbReference type="ChEBI" id="CHEBI:18420"/>
    </ligand>
</feature>
<dbReference type="GO" id="GO:0090729">
    <property type="term" value="F:toxin activity"/>
    <property type="evidence" value="ECO:0007669"/>
    <property type="project" value="UniProtKB-KW"/>
</dbReference>
<keyword evidence="3 5" id="KW-0479">Metal-binding</keyword>
<feature type="domain" description="PIN" evidence="6">
    <location>
        <begin position="2"/>
        <end position="123"/>
    </location>
</feature>
<evidence type="ECO:0000259" key="6">
    <source>
        <dbReference type="Pfam" id="PF01850"/>
    </source>
</evidence>
<organism evidence="8 9">
    <name type="scientific">Brevundimonas mediterranea</name>
    <dbReference type="NCBI Taxonomy" id="74329"/>
    <lineage>
        <taxon>Bacteria</taxon>
        <taxon>Pseudomonadati</taxon>
        <taxon>Pseudomonadota</taxon>
        <taxon>Alphaproteobacteria</taxon>
        <taxon>Caulobacterales</taxon>
        <taxon>Caulobacteraceae</taxon>
        <taxon>Brevundimonas</taxon>
    </lineage>
</organism>
<name>A0A6G7EKA7_9CAUL</name>
<dbReference type="EMBL" id="CP048751">
    <property type="protein sequence ID" value="QIH73797.1"/>
    <property type="molecule type" value="Genomic_DNA"/>
</dbReference>
<reference evidence="7 10" key="2">
    <citation type="submission" date="2020-01" db="EMBL/GenBank/DDBJ databases">
        <authorList>
            <person name="Wang S."/>
        </authorList>
    </citation>
    <scope>NUCLEOTIDE SEQUENCE [LARGE SCALE GENOMIC DNA]</scope>
    <source>
        <strain evidence="7 10">D151-2-6</strain>
    </source>
</reference>
<protein>
    <recommendedName>
        <fullName evidence="5">Ribonuclease VapC</fullName>
        <shortName evidence="5">RNase VapC</shortName>
        <ecNumber evidence="5">3.1.-.-</ecNumber>
    </recommendedName>
    <alternativeName>
        <fullName evidence="5">Toxin VapC</fullName>
    </alternativeName>
</protein>
<dbReference type="InterPro" id="IPR029060">
    <property type="entry name" value="PIN-like_dom_sf"/>
</dbReference>
<evidence type="ECO:0000256" key="1">
    <source>
        <dbReference type="ARBA" id="ARBA00022649"/>
    </source>
</evidence>
<evidence type="ECO:0000313" key="7">
    <source>
        <dbReference type="EMBL" id="QIH73797.1"/>
    </source>
</evidence>
<keyword evidence="5" id="KW-0460">Magnesium</keyword>
<dbReference type="InterPro" id="IPR002716">
    <property type="entry name" value="PIN_dom"/>
</dbReference>
<dbReference type="AlphaFoldDB" id="A0A6G7EKA7"/>
<evidence type="ECO:0000313" key="10">
    <source>
        <dbReference type="Proteomes" id="UP000501325"/>
    </source>
</evidence>
<dbReference type="Proteomes" id="UP000501325">
    <property type="component" value="Chromosome"/>
</dbReference>
<dbReference type="RefSeq" id="WP_008260490.1">
    <property type="nucleotide sequence ID" value="NZ_CP048751.1"/>
</dbReference>
<sequence>MIVVDASALVAILAGEPEADAFIKLLVETPSLLSPLGFWETTVAARRVLGPDGQQSLLALMDALRIEITAAGGETARIAVEAETRFGKRTPARLNLGDCFAYALAKERNLPLLYKGDDFSRTDIEPALPV</sequence>
<dbReference type="EC" id="3.1.-.-" evidence="5"/>
<dbReference type="GO" id="GO:0000287">
    <property type="term" value="F:magnesium ion binding"/>
    <property type="evidence" value="ECO:0007669"/>
    <property type="project" value="UniProtKB-UniRule"/>
</dbReference>
<keyword evidence="9" id="KW-1185">Reference proteome</keyword>
<dbReference type="InterPro" id="IPR022907">
    <property type="entry name" value="VapC_family"/>
</dbReference>
<comment type="similarity">
    <text evidence="5">Belongs to the PINc/VapC protein family.</text>
</comment>
<dbReference type="CDD" id="cd09871">
    <property type="entry name" value="PIN_MtVapC28-VapC30-like"/>
    <property type="match status" value="1"/>
</dbReference>
<gene>
    <name evidence="5" type="primary">vapC</name>
    <name evidence="8" type="ORF">BREV_BREV_00622</name>
    <name evidence="7" type="ORF">GYM46_13075</name>
</gene>
<keyword evidence="4 5" id="KW-0378">Hydrolase</keyword>
<keyword evidence="5" id="KW-0800">Toxin</keyword>
<keyword evidence="2 5" id="KW-0540">Nuclease</keyword>
<evidence type="ECO:0000313" key="9">
    <source>
        <dbReference type="Proteomes" id="UP000289220"/>
    </source>
</evidence>
<dbReference type="Proteomes" id="UP000289220">
    <property type="component" value="Unassembled WGS sequence"/>
</dbReference>
<dbReference type="GO" id="GO:0004540">
    <property type="term" value="F:RNA nuclease activity"/>
    <property type="evidence" value="ECO:0007669"/>
    <property type="project" value="InterPro"/>
</dbReference>
<feature type="binding site" evidence="5">
    <location>
        <position position="5"/>
    </location>
    <ligand>
        <name>Mg(2+)</name>
        <dbReference type="ChEBI" id="CHEBI:18420"/>
    </ligand>
</feature>
<evidence type="ECO:0000256" key="4">
    <source>
        <dbReference type="ARBA" id="ARBA00022801"/>
    </source>
</evidence>
<evidence type="ECO:0000313" key="8">
    <source>
        <dbReference type="EMBL" id="VDC51832.1"/>
    </source>
</evidence>
<proteinExistence type="inferred from homology"/>
<comment type="function">
    <text evidence="5">Toxic component of a toxin-antitoxin (TA) system. An RNase.</text>
</comment>
<evidence type="ECO:0000256" key="2">
    <source>
        <dbReference type="ARBA" id="ARBA00022722"/>
    </source>
</evidence>
<dbReference type="Pfam" id="PF01850">
    <property type="entry name" value="PIN"/>
    <property type="match status" value="1"/>
</dbReference>
<dbReference type="Gene3D" id="3.40.50.1010">
    <property type="entry name" value="5'-nuclease"/>
    <property type="match status" value="1"/>
</dbReference>
<comment type="cofactor">
    <cofactor evidence="5">
        <name>Mg(2+)</name>
        <dbReference type="ChEBI" id="CHEBI:18420"/>
    </cofactor>
</comment>
<reference evidence="8 9" key="1">
    <citation type="submission" date="2018-11" db="EMBL/GenBank/DDBJ databases">
        <authorList>
            <person name="Peiro R."/>
            <person name="Begona"/>
            <person name="Cbmso G."/>
            <person name="Lopez M."/>
            <person name="Gonzalez S."/>
            <person name="Sacristan E."/>
            <person name="Castillo E."/>
        </authorList>
    </citation>
    <scope>NUCLEOTIDE SEQUENCE [LARGE SCALE GENOMIC DNA]</scope>
    <source>
        <strain evidence="8">Brev_genome</strain>
    </source>
</reference>
<dbReference type="GO" id="GO:0016787">
    <property type="term" value="F:hydrolase activity"/>
    <property type="evidence" value="ECO:0007669"/>
    <property type="project" value="UniProtKB-KW"/>
</dbReference>
<keyword evidence="1 5" id="KW-1277">Toxin-antitoxin system</keyword>
<dbReference type="SUPFAM" id="SSF88723">
    <property type="entry name" value="PIN domain-like"/>
    <property type="match status" value="1"/>
</dbReference>